<protein>
    <recommendedName>
        <fullName evidence="8 10">Ribonuclease P/MRP protein subunit POP5</fullName>
        <ecNumber evidence="4 10">3.1.26.5</ecNumber>
    </recommendedName>
</protein>
<dbReference type="OrthoDB" id="24745at2759"/>
<dbReference type="AlphaFoldDB" id="A0A9P7B9X3"/>
<comment type="function">
    <text evidence="9">Component of ribonuclease P, a protein complex that generates mature tRNA molecules by cleaving their 5'-ends. Also a component of RNase MRP, which cleaves pre-rRNA sequences.</text>
</comment>
<dbReference type="FunFam" id="3.30.70.3250:FF:000004">
    <property type="entry name" value="Ribonuclease P/MRP protein subunit POP5"/>
    <property type="match status" value="1"/>
</dbReference>
<dbReference type="GO" id="GO:0004526">
    <property type="term" value="F:ribonuclease P activity"/>
    <property type="evidence" value="ECO:0007669"/>
    <property type="project" value="UniProtKB-EC"/>
</dbReference>
<evidence type="ECO:0000313" key="12">
    <source>
        <dbReference type="Proteomes" id="UP000750334"/>
    </source>
</evidence>
<evidence type="ECO:0000256" key="1">
    <source>
        <dbReference type="ARBA" id="ARBA00000928"/>
    </source>
</evidence>
<name>A0A9P7B9X3_MAUEX</name>
<evidence type="ECO:0000256" key="9">
    <source>
        <dbReference type="ARBA" id="ARBA00055200"/>
    </source>
</evidence>
<dbReference type="InterPro" id="IPR016819">
    <property type="entry name" value="RNase_P/MRP_POP5"/>
</dbReference>
<evidence type="ECO:0000256" key="4">
    <source>
        <dbReference type="ARBA" id="ARBA00012179"/>
    </source>
</evidence>
<dbReference type="Proteomes" id="UP000750334">
    <property type="component" value="Unassembled WGS sequence"/>
</dbReference>
<comment type="catalytic activity">
    <reaction evidence="1 10">
        <text>Endonucleolytic cleavage of RNA, removing 5'-extranucleotides from tRNA precursor.</text>
        <dbReference type="EC" id="3.1.26.5"/>
    </reaction>
</comment>
<dbReference type="Gene3D" id="3.30.70.3250">
    <property type="entry name" value="Ribonuclease P, Pop5 subunit"/>
    <property type="match status" value="1"/>
</dbReference>
<keyword evidence="6" id="KW-0378">Hydrolase</keyword>
<dbReference type="InterPro" id="IPR038085">
    <property type="entry name" value="Rnp2-like_sf"/>
</dbReference>
<comment type="similarity">
    <text evidence="3 10">Belongs to the eukaryotic/archaeal RNase P protein component 2 family.</text>
</comment>
<keyword evidence="5 10" id="KW-0819">tRNA processing</keyword>
<dbReference type="GO" id="GO:0000460">
    <property type="term" value="P:maturation of 5.8S rRNA"/>
    <property type="evidence" value="ECO:0007669"/>
    <property type="project" value="UniProtKB-ARBA"/>
</dbReference>
<evidence type="ECO:0000256" key="2">
    <source>
        <dbReference type="ARBA" id="ARBA00004123"/>
    </source>
</evidence>
<dbReference type="GO" id="GO:0000172">
    <property type="term" value="C:ribonuclease MRP complex"/>
    <property type="evidence" value="ECO:0007669"/>
    <property type="project" value="UniProtKB-ARBA"/>
</dbReference>
<reference evidence="11 12" key="1">
    <citation type="submission" date="2020-11" db="EMBL/GenBank/DDBJ databases">
        <title>Kefir isolates.</title>
        <authorList>
            <person name="Marcisauskas S."/>
            <person name="Kim Y."/>
            <person name="Blasche S."/>
        </authorList>
    </citation>
    <scope>NUCLEOTIDE SEQUENCE [LARGE SCALE GENOMIC DNA]</scope>
    <source>
        <strain evidence="11 12">OG2</strain>
    </source>
</reference>
<evidence type="ECO:0000256" key="10">
    <source>
        <dbReference type="PIRNR" id="PIRNR023803"/>
    </source>
</evidence>
<evidence type="ECO:0000256" key="3">
    <source>
        <dbReference type="ARBA" id="ARBA00010800"/>
    </source>
</evidence>
<dbReference type="EMBL" id="PUHR01000081">
    <property type="protein sequence ID" value="KAG0668058.1"/>
    <property type="molecule type" value="Genomic_DNA"/>
</dbReference>
<evidence type="ECO:0000256" key="7">
    <source>
        <dbReference type="ARBA" id="ARBA00023242"/>
    </source>
</evidence>
<dbReference type="GO" id="GO:0005730">
    <property type="term" value="C:nucleolus"/>
    <property type="evidence" value="ECO:0007669"/>
    <property type="project" value="TreeGrafter"/>
</dbReference>
<dbReference type="GO" id="GO:0033204">
    <property type="term" value="F:ribonuclease P RNA binding"/>
    <property type="evidence" value="ECO:0007669"/>
    <property type="project" value="InterPro"/>
</dbReference>
<comment type="caution">
    <text evidence="11">The sequence shown here is derived from an EMBL/GenBank/DDBJ whole genome shotgun (WGS) entry which is preliminary data.</text>
</comment>
<proteinExistence type="inferred from homology"/>
<organism evidence="11 12">
    <name type="scientific">Maudiozyma exigua</name>
    <name type="common">Yeast</name>
    <name type="synonym">Kazachstania exigua</name>
    <dbReference type="NCBI Taxonomy" id="34358"/>
    <lineage>
        <taxon>Eukaryota</taxon>
        <taxon>Fungi</taxon>
        <taxon>Dikarya</taxon>
        <taxon>Ascomycota</taxon>
        <taxon>Saccharomycotina</taxon>
        <taxon>Saccharomycetes</taxon>
        <taxon>Saccharomycetales</taxon>
        <taxon>Saccharomycetaceae</taxon>
        <taxon>Maudiozyma</taxon>
    </lineage>
</organism>
<dbReference type="PANTHER" id="PTHR15441:SF2">
    <property type="entry name" value="RIBONUCLEASE P_MRP PROTEIN SUBUNIT POP5"/>
    <property type="match status" value="1"/>
</dbReference>
<evidence type="ECO:0000256" key="5">
    <source>
        <dbReference type="ARBA" id="ARBA00022694"/>
    </source>
</evidence>
<dbReference type="EC" id="3.1.26.5" evidence="4 10"/>
<dbReference type="InterPro" id="IPR002759">
    <property type="entry name" value="Pop5/Rpp14/Rnp2-like"/>
</dbReference>
<dbReference type="SUPFAM" id="SSF160350">
    <property type="entry name" value="Rnp2-like"/>
    <property type="match status" value="1"/>
</dbReference>
<dbReference type="PANTHER" id="PTHR15441">
    <property type="entry name" value="RIBONUCLEASE P PROTEIN SUBUNIT P14"/>
    <property type="match status" value="1"/>
</dbReference>
<keyword evidence="7" id="KW-0539">Nucleus</keyword>
<dbReference type="PIRSF" id="PIRSF023803">
    <property type="entry name" value="Ribonuclease_P_prd"/>
    <property type="match status" value="1"/>
</dbReference>
<dbReference type="GO" id="GO:0030681">
    <property type="term" value="C:multimeric ribonuclease P complex"/>
    <property type="evidence" value="ECO:0007669"/>
    <property type="project" value="TreeGrafter"/>
</dbReference>
<accession>A0A9P7B9X3</accession>
<gene>
    <name evidence="11" type="ORF">C6P45_005109</name>
</gene>
<evidence type="ECO:0000313" key="11">
    <source>
        <dbReference type="EMBL" id="KAG0668058.1"/>
    </source>
</evidence>
<dbReference type="Pfam" id="PF01900">
    <property type="entry name" value="RNase_P_Rpp14"/>
    <property type="match status" value="1"/>
</dbReference>
<evidence type="ECO:0000256" key="6">
    <source>
        <dbReference type="ARBA" id="ARBA00022801"/>
    </source>
</evidence>
<evidence type="ECO:0000256" key="8">
    <source>
        <dbReference type="ARBA" id="ARBA00044198"/>
    </source>
</evidence>
<comment type="subcellular location">
    <subcellularLocation>
        <location evidence="2">Nucleus</location>
    </subcellularLocation>
</comment>
<dbReference type="GO" id="GO:0001682">
    <property type="term" value="P:tRNA 5'-leader removal"/>
    <property type="evidence" value="ECO:0007669"/>
    <property type="project" value="InterPro"/>
</dbReference>
<keyword evidence="12" id="KW-1185">Reference proteome</keyword>
<sequence length="168" mass="19647">MVRLKSRYVLFEITYPSQTLTNNDCKQNLLLLKHKSSPKQINSKIIMQEIRRSLQLYLGDYGYGKVNSLLQLKYFSNNTSTGILRCHREDIDLLLTALFYINKLGDNTNNNYIGKLVINPIKISGTIKKMEQFIIKRNDRLLKNININQKQNDTNDFNDLNWANDETE</sequence>